<accession>A0A1H1UT41</accession>
<dbReference type="EMBL" id="LT629750">
    <property type="protein sequence ID" value="SDS75019.1"/>
    <property type="molecule type" value="Genomic_DNA"/>
</dbReference>
<gene>
    <name evidence="2" type="ORF">SAMN05444158_3070</name>
</gene>
<dbReference type="AlphaFoldDB" id="A0A1H1UT41"/>
<keyword evidence="1" id="KW-0732">Signal</keyword>
<sequence length="83" mass="8888">MKLTAMALASAFALSSTCAFAHTVRHKSNVRTHPMHSDATPSVVLHPRYGNPNGNFSGYGSRDVWGHWGAYYGPMIPTGAGGR</sequence>
<proteinExistence type="predicted"/>
<organism evidence="2 3">
    <name type="scientific">Bradyrhizobium canariense</name>
    <dbReference type="NCBI Taxonomy" id="255045"/>
    <lineage>
        <taxon>Bacteria</taxon>
        <taxon>Pseudomonadati</taxon>
        <taxon>Pseudomonadota</taxon>
        <taxon>Alphaproteobacteria</taxon>
        <taxon>Hyphomicrobiales</taxon>
        <taxon>Nitrobacteraceae</taxon>
        <taxon>Bradyrhizobium</taxon>
    </lineage>
</organism>
<evidence type="ECO:0000313" key="2">
    <source>
        <dbReference type="EMBL" id="SDS75019.1"/>
    </source>
</evidence>
<name>A0A1H1UT41_9BRAD</name>
<dbReference type="Proteomes" id="UP000243904">
    <property type="component" value="Chromosome I"/>
</dbReference>
<feature type="signal peptide" evidence="1">
    <location>
        <begin position="1"/>
        <end position="21"/>
    </location>
</feature>
<keyword evidence="3" id="KW-1185">Reference proteome</keyword>
<evidence type="ECO:0000256" key="1">
    <source>
        <dbReference type="SAM" id="SignalP"/>
    </source>
</evidence>
<protein>
    <submittedName>
        <fullName evidence="2">Uncharacterized protein</fullName>
    </submittedName>
</protein>
<feature type="chain" id="PRO_5009262538" evidence="1">
    <location>
        <begin position="22"/>
        <end position="83"/>
    </location>
</feature>
<evidence type="ECO:0000313" key="3">
    <source>
        <dbReference type="Proteomes" id="UP000243904"/>
    </source>
</evidence>
<reference evidence="3" key="1">
    <citation type="submission" date="2016-10" db="EMBL/GenBank/DDBJ databases">
        <authorList>
            <person name="Varghese N."/>
            <person name="Submissions S."/>
        </authorList>
    </citation>
    <scope>NUCLEOTIDE SEQUENCE [LARGE SCALE GENOMIC DNA]</scope>
    <source>
        <strain evidence="3">GAS369</strain>
    </source>
</reference>